<keyword evidence="8" id="KW-0547">Nucleotide-binding</keyword>
<comment type="caution">
    <text evidence="15">The sequence shown here is derived from an EMBL/GenBank/DDBJ whole genome shotgun (WGS) entry which is preliminary data.</text>
</comment>
<dbReference type="NCBIfam" id="NF001097">
    <property type="entry name" value="PRK00129.1"/>
    <property type="match status" value="1"/>
</dbReference>
<accession>B4DAY1</accession>
<evidence type="ECO:0000256" key="13">
    <source>
        <dbReference type="NCBIfam" id="TIGR01091"/>
    </source>
</evidence>
<keyword evidence="9" id="KW-0342">GTP-binding</keyword>
<keyword evidence="7 15" id="KW-0808">Transferase</keyword>
<evidence type="ECO:0000256" key="8">
    <source>
        <dbReference type="ARBA" id="ARBA00022741"/>
    </source>
</evidence>
<evidence type="ECO:0000256" key="6">
    <source>
        <dbReference type="ARBA" id="ARBA00022676"/>
    </source>
</evidence>
<reference evidence="15 16" key="1">
    <citation type="journal article" date="2011" name="J. Bacteriol.">
        <title>Genome sequence of Chthoniobacter flavus Ellin428, an aerobic heterotrophic soil bacterium.</title>
        <authorList>
            <person name="Kant R."/>
            <person name="van Passel M.W."/>
            <person name="Palva A."/>
            <person name="Lucas S."/>
            <person name="Lapidus A."/>
            <person name="Glavina Del Rio T."/>
            <person name="Dalin E."/>
            <person name="Tice H."/>
            <person name="Bruce D."/>
            <person name="Goodwin L."/>
            <person name="Pitluck S."/>
            <person name="Larimer F.W."/>
            <person name="Land M.L."/>
            <person name="Hauser L."/>
            <person name="Sangwan P."/>
            <person name="de Vos W.M."/>
            <person name="Janssen P.H."/>
            <person name="Smidt H."/>
        </authorList>
    </citation>
    <scope>NUCLEOTIDE SEQUENCE [LARGE SCALE GENOMIC DNA]</scope>
    <source>
        <strain evidence="15 16">Ellin428</strain>
    </source>
</reference>
<dbReference type="GO" id="GO:0044206">
    <property type="term" value="P:UMP salvage"/>
    <property type="evidence" value="ECO:0007669"/>
    <property type="project" value="UniProtKB-UniPathway"/>
</dbReference>
<dbReference type="GO" id="GO:0004845">
    <property type="term" value="F:uracil phosphoribosyltransferase activity"/>
    <property type="evidence" value="ECO:0007669"/>
    <property type="project" value="UniProtKB-UniRule"/>
</dbReference>
<proteinExistence type="inferred from homology"/>
<dbReference type="FunCoup" id="B4DAY1">
    <property type="interactions" value="530"/>
</dbReference>
<dbReference type="STRING" id="497964.CfE428DRAFT_6072"/>
<dbReference type="EMBL" id="ABVL01000034">
    <property type="protein sequence ID" value="EDY16355.1"/>
    <property type="molecule type" value="Genomic_DNA"/>
</dbReference>
<dbReference type="PANTHER" id="PTHR32315:SF4">
    <property type="entry name" value="URACIL PHOSPHORIBOSYLTRANSFERASE, CHLOROPLASTIC"/>
    <property type="match status" value="1"/>
</dbReference>
<dbReference type="InterPro" id="IPR000836">
    <property type="entry name" value="PRTase_dom"/>
</dbReference>
<organism evidence="15 16">
    <name type="scientific">Chthoniobacter flavus Ellin428</name>
    <dbReference type="NCBI Taxonomy" id="497964"/>
    <lineage>
        <taxon>Bacteria</taxon>
        <taxon>Pseudomonadati</taxon>
        <taxon>Verrucomicrobiota</taxon>
        <taxon>Spartobacteria</taxon>
        <taxon>Chthoniobacterales</taxon>
        <taxon>Chthoniobacteraceae</taxon>
        <taxon>Chthoniobacter</taxon>
    </lineage>
</organism>
<dbReference type="Pfam" id="PF14681">
    <property type="entry name" value="UPRTase"/>
    <property type="match status" value="1"/>
</dbReference>
<evidence type="ECO:0000313" key="15">
    <source>
        <dbReference type="EMBL" id="EDY16355.1"/>
    </source>
</evidence>
<evidence type="ECO:0000256" key="4">
    <source>
        <dbReference type="ARBA" id="ARBA00011894"/>
    </source>
</evidence>
<dbReference type="CDD" id="cd06223">
    <property type="entry name" value="PRTases_typeI"/>
    <property type="match status" value="1"/>
</dbReference>
<gene>
    <name evidence="15" type="ORF">CfE428DRAFT_6072</name>
</gene>
<evidence type="ECO:0000313" key="16">
    <source>
        <dbReference type="Proteomes" id="UP000005824"/>
    </source>
</evidence>
<sequence>MSAPLPDGVTLIDHPLVQVKLTQLRDARTDTAGFRTRLQELSALAVVEATRTLTTRPVRIETPLAPCEGRTLVRPVIVAPILRAGLGLAEGMLDLLPDASVAHIGLSRNKTTHRPESYFFKAPAHLAEADVIALDPMLATGFSAAGAMAQLKAAGATSIRFVCLVSCPQGLAHLRSEHPDVEIYTAAIDPGMNEQSYVVPGFGNAGDRYFGTAAARVFA</sequence>
<dbReference type="Gene3D" id="3.40.50.2020">
    <property type="match status" value="1"/>
</dbReference>
<evidence type="ECO:0000256" key="1">
    <source>
        <dbReference type="ARBA" id="ARBA00001946"/>
    </source>
</evidence>
<comment type="similarity">
    <text evidence="3">Belongs to the UPRTase family.</text>
</comment>
<dbReference type="FunFam" id="3.40.50.2020:FF:000003">
    <property type="entry name" value="Uracil phosphoribosyltransferase"/>
    <property type="match status" value="1"/>
</dbReference>
<evidence type="ECO:0000256" key="7">
    <source>
        <dbReference type="ARBA" id="ARBA00022679"/>
    </source>
</evidence>
<dbReference type="PANTHER" id="PTHR32315">
    <property type="entry name" value="ADENINE PHOSPHORIBOSYLTRANSFERASE"/>
    <property type="match status" value="1"/>
</dbReference>
<evidence type="ECO:0000256" key="10">
    <source>
        <dbReference type="ARBA" id="ARBA00052919"/>
    </source>
</evidence>
<evidence type="ECO:0000256" key="12">
    <source>
        <dbReference type="ARBA" id="ARBA00072146"/>
    </source>
</evidence>
<evidence type="ECO:0000256" key="11">
    <source>
        <dbReference type="ARBA" id="ARBA00056901"/>
    </source>
</evidence>
<dbReference type="eggNOG" id="COG0035">
    <property type="taxonomic scope" value="Bacteria"/>
</dbReference>
<evidence type="ECO:0000256" key="3">
    <source>
        <dbReference type="ARBA" id="ARBA00009516"/>
    </source>
</evidence>
<evidence type="ECO:0000256" key="5">
    <source>
        <dbReference type="ARBA" id="ARBA00022533"/>
    </source>
</evidence>
<dbReference type="InParanoid" id="B4DAY1"/>
<dbReference type="AlphaFoldDB" id="B4DAY1"/>
<evidence type="ECO:0000256" key="9">
    <source>
        <dbReference type="ARBA" id="ARBA00023134"/>
    </source>
</evidence>
<comment type="function">
    <text evidence="11">Catalyzes the conversion of uracil and 5-phospho-alpha-D-ribose 1-diphosphate (PRPP) to UMP and diphosphate.</text>
</comment>
<dbReference type="InterPro" id="IPR050054">
    <property type="entry name" value="UPRTase/APRTase"/>
</dbReference>
<dbReference type="GO" id="GO:0005737">
    <property type="term" value="C:cytoplasm"/>
    <property type="evidence" value="ECO:0007669"/>
    <property type="project" value="UniProtKB-ARBA"/>
</dbReference>
<dbReference type="GO" id="GO:0005525">
    <property type="term" value="F:GTP binding"/>
    <property type="evidence" value="ECO:0007669"/>
    <property type="project" value="UniProtKB-KW"/>
</dbReference>
<dbReference type="RefSeq" id="WP_006983391.1">
    <property type="nucleotide sequence ID" value="NZ_ABVL01000034.1"/>
</dbReference>
<dbReference type="InterPro" id="IPR005765">
    <property type="entry name" value="UPRT"/>
</dbReference>
<protein>
    <recommendedName>
        <fullName evidence="12 13">Uracil phosphoribosyltransferase</fullName>
        <ecNumber evidence="4 13">2.4.2.9</ecNumber>
    </recommendedName>
</protein>
<feature type="domain" description="Phosphoribosyltransferase" evidence="14">
    <location>
        <begin position="12"/>
        <end position="212"/>
    </location>
</feature>
<dbReference type="SUPFAM" id="SSF53271">
    <property type="entry name" value="PRTase-like"/>
    <property type="match status" value="1"/>
</dbReference>
<evidence type="ECO:0000256" key="2">
    <source>
        <dbReference type="ARBA" id="ARBA00005180"/>
    </source>
</evidence>
<comment type="catalytic activity">
    <reaction evidence="10">
        <text>UMP + diphosphate = 5-phospho-alpha-D-ribose 1-diphosphate + uracil</text>
        <dbReference type="Rhea" id="RHEA:13017"/>
        <dbReference type="ChEBI" id="CHEBI:17568"/>
        <dbReference type="ChEBI" id="CHEBI:33019"/>
        <dbReference type="ChEBI" id="CHEBI:57865"/>
        <dbReference type="ChEBI" id="CHEBI:58017"/>
        <dbReference type="EC" id="2.4.2.9"/>
    </reaction>
</comment>
<dbReference type="NCBIfam" id="TIGR01091">
    <property type="entry name" value="upp"/>
    <property type="match status" value="1"/>
</dbReference>
<comment type="pathway">
    <text evidence="2">Pyrimidine metabolism; UMP biosynthesis via salvage pathway; UMP from uracil: step 1/1.</text>
</comment>
<keyword evidence="6 15" id="KW-0328">Glycosyltransferase</keyword>
<name>B4DAY1_9BACT</name>
<keyword evidence="5" id="KW-0021">Allosteric enzyme</keyword>
<dbReference type="Proteomes" id="UP000005824">
    <property type="component" value="Unassembled WGS sequence"/>
</dbReference>
<evidence type="ECO:0000259" key="14">
    <source>
        <dbReference type="Pfam" id="PF14681"/>
    </source>
</evidence>
<dbReference type="UniPathway" id="UPA00574">
    <property type="reaction ID" value="UER00636"/>
</dbReference>
<dbReference type="InterPro" id="IPR029057">
    <property type="entry name" value="PRTase-like"/>
</dbReference>
<dbReference type="GO" id="GO:0006223">
    <property type="term" value="P:uracil salvage"/>
    <property type="evidence" value="ECO:0007669"/>
    <property type="project" value="InterPro"/>
</dbReference>
<dbReference type="EC" id="2.4.2.9" evidence="4 13"/>
<keyword evidence="16" id="KW-1185">Reference proteome</keyword>
<comment type="cofactor">
    <cofactor evidence="1">
        <name>Mg(2+)</name>
        <dbReference type="ChEBI" id="CHEBI:18420"/>
    </cofactor>
</comment>